<protein>
    <submittedName>
        <fullName evidence="2">Uncharacterized protein</fullName>
    </submittedName>
</protein>
<feature type="chain" id="PRO_5044760541" evidence="1">
    <location>
        <begin position="30"/>
        <end position="199"/>
    </location>
</feature>
<comment type="caution">
    <text evidence="2">The sequence shown here is derived from an EMBL/GenBank/DDBJ whole genome shotgun (WGS) entry which is preliminary data.</text>
</comment>
<accession>A0ABD0Q6L0</accession>
<dbReference type="Proteomes" id="UP001529510">
    <property type="component" value="Unassembled WGS sequence"/>
</dbReference>
<keyword evidence="1" id="KW-0732">Signal</keyword>
<proteinExistence type="predicted"/>
<sequence>MCESSWSVVYAAICAYTCLQCLGIQHAEAAFVDDSCIHCGRCQHFIRGTGRRPDEEDSAGLPPSGAAAAAESDLELMAMLSRAAVSIGLEVNSPHGWTIGFSERDTAHNRMAAWRRGTHRVTITPLCPRLFNPWSDLAFLWAGVPLEQVSRHVVVTTDASSAGWGATCNRQAVSGSWTGPRLLWHINCLELLAVHIDLR</sequence>
<gene>
    <name evidence="2" type="ORF">M9458_024243</name>
</gene>
<reference evidence="2 3" key="1">
    <citation type="submission" date="2024-05" db="EMBL/GenBank/DDBJ databases">
        <title>Genome sequencing and assembly of Indian major carp, Cirrhinus mrigala (Hamilton, 1822).</title>
        <authorList>
            <person name="Mohindra V."/>
            <person name="Chowdhury L.M."/>
            <person name="Lal K."/>
            <person name="Jena J.K."/>
        </authorList>
    </citation>
    <scope>NUCLEOTIDE SEQUENCE [LARGE SCALE GENOMIC DNA]</scope>
    <source>
        <strain evidence="2">CM1030</strain>
        <tissue evidence="2">Blood</tissue>
    </source>
</reference>
<evidence type="ECO:0000313" key="3">
    <source>
        <dbReference type="Proteomes" id="UP001529510"/>
    </source>
</evidence>
<keyword evidence="3" id="KW-1185">Reference proteome</keyword>
<evidence type="ECO:0000313" key="2">
    <source>
        <dbReference type="EMBL" id="KAL0181837.1"/>
    </source>
</evidence>
<feature type="non-terminal residue" evidence="2">
    <location>
        <position position="199"/>
    </location>
</feature>
<dbReference type="AlphaFoldDB" id="A0ABD0Q6L0"/>
<name>A0ABD0Q6L0_CIRMR</name>
<evidence type="ECO:0000256" key="1">
    <source>
        <dbReference type="SAM" id="SignalP"/>
    </source>
</evidence>
<dbReference type="EMBL" id="JAMKFB020000011">
    <property type="protein sequence ID" value="KAL0181837.1"/>
    <property type="molecule type" value="Genomic_DNA"/>
</dbReference>
<organism evidence="2 3">
    <name type="scientific">Cirrhinus mrigala</name>
    <name type="common">Mrigala</name>
    <dbReference type="NCBI Taxonomy" id="683832"/>
    <lineage>
        <taxon>Eukaryota</taxon>
        <taxon>Metazoa</taxon>
        <taxon>Chordata</taxon>
        <taxon>Craniata</taxon>
        <taxon>Vertebrata</taxon>
        <taxon>Euteleostomi</taxon>
        <taxon>Actinopterygii</taxon>
        <taxon>Neopterygii</taxon>
        <taxon>Teleostei</taxon>
        <taxon>Ostariophysi</taxon>
        <taxon>Cypriniformes</taxon>
        <taxon>Cyprinidae</taxon>
        <taxon>Labeoninae</taxon>
        <taxon>Labeonini</taxon>
        <taxon>Cirrhinus</taxon>
    </lineage>
</organism>
<feature type="signal peptide" evidence="1">
    <location>
        <begin position="1"/>
        <end position="29"/>
    </location>
</feature>